<accession>A0A7M5XHD7</accession>
<evidence type="ECO:0000256" key="14">
    <source>
        <dbReference type="SAM" id="SignalP"/>
    </source>
</evidence>
<evidence type="ECO:0000313" key="17">
    <source>
        <dbReference type="Proteomes" id="UP000594262"/>
    </source>
</evidence>
<dbReference type="OrthoDB" id="7869097at2759"/>
<keyword evidence="8 13" id="KW-1133">Transmembrane helix</keyword>
<dbReference type="EnsemblMetazoa" id="CLYHEMT023326.1">
    <property type="protein sequence ID" value="CLYHEMP023326.1"/>
    <property type="gene ID" value="CLYHEMG023326"/>
</dbReference>
<comment type="subcellular location">
    <subcellularLocation>
        <location evidence="1">Endoplasmic reticulum membrane</location>
        <topology evidence="1">Single-pass type I membrane protein</topology>
    </subcellularLocation>
</comment>
<dbReference type="PANTHER" id="PTHR46107:SF3">
    <property type="entry name" value="THIOREDOXIN DOMAIN-CONTAINING PROTEIN"/>
    <property type="match status" value="1"/>
</dbReference>
<keyword evidence="3" id="KW-0597">Phosphoprotein</keyword>
<evidence type="ECO:0000256" key="1">
    <source>
        <dbReference type="ARBA" id="ARBA00004115"/>
    </source>
</evidence>
<dbReference type="GeneID" id="136811855"/>
<keyword evidence="11" id="KW-0676">Redox-active center</keyword>
<evidence type="ECO:0000256" key="8">
    <source>
        <dbReference type="ARBA" id="ARBA00022989"/>
    </source>
</evidence>
<dbReference type="PROSITE" id="PS51352">
    <property type="entry name" value="THIOREDOXIN_2"/>
    <property type="match status" value="1"/>
</dbReference>
<protein>
    <recommendedName>
        <fullName evidence="15">Thioredoxin domain-containing protein</fullName>
    </recommendedName>
</protein>
<feature type="chain" id="PRO_5029566446" description="Thioredoxin domain-containing protein" evidence="14">
    <location>
        <begin position="20"/>
        <end position="261"/>
    </location>
</feature>
<keyword evidence="6" id="KW-0256">Endoplasmic reticulum</keyword>
<feature type="compositionally biased region" description="Acidic residues" evidence="12">
    <location>
        <begin position="221"/>
        <end position="243"/>
    </location>
</feature>
<feature type="region of interest" description="Disordered" evidence="12">
    <location>
        <begin position="209"/>
        <end position="261"/>
    </location>
</feature>
<evidence type="ECO:0000256" key="12">
    <source>
        <dbReference type="SAM" id="MobiDB-lite"/>
    </source>
</evidence>
<evidence type="ECO:0000256" key="3">
    <source>
        <dbReference type="ARBA" id="ARBA00022553"/>
    </source>
</evidence>
<keyword evidence="10" id="KW-1015">Disulfide bond</keyword>
<dbReference type="InterPro" id="IPR017937">
    <property type="entry name" value="Thioredoxin_CS"/>
</dbReference>
<keyword evidence="4 13" id="KW-0812">Transmembrane</keyword>
<keyword evidence="7" id="KW-0249">Electron transport</keyword>
<dbReference type="PANTHER" id="PTHR46107">
    <property type="entry name" value="DUMPY: SHORTER THAN WILD-TYPE"/>
    <property type="match status" value="1"/>
</dbReference>
<feature type="signal peptide" evidence="14">
    <location>
        <begin position="1"/>
        <end position="19"/>
    </location>
</feature>
<dbReference type="PROSITE" id="PS00194">
    <property type="entry name" value="THIOREDOXIN_1"/>
    <property type="match status" value="1"/>
</dbReference>
<feature type="transmembrane region" description="Helical" evidence="13">
    <location>
        <begin position="168"/>
        <end position="193"/>
    </location>
</feature>
<dbReference type="InterPro" id="IPR013766">
    <property type="entry name" value="Thioredoxin_domain"/>
</dbReference>
<evidence type="ECO:0000256" key="2">
    <source>
        <dbReference type="ARBA" id="ARBA00022448"/>
    </source>
</evidence>
<evidence type="ECO:0000256" key="4">
    <source>
        <dbReference type="ARBA" id="ARBA00022692"/>
    </source>
</evidence>
<dbReference type="Proteomes" id="UP000594262">
    <property type="component" value="Unplaced"/>
</dbReference>
<evidence type="ECO:0000313" key="16">
    <source>
        <dbReference type="EnsemblMetazoa" id="CLYHEMP023326.1"/>
    </source>
</evidence>
<reference evidence="16" key="1">
    <citation type="submission" date="2021-01" db="UniProtKB">
        <authorList>
            <consortium name="EnsemblMetazoa"/>
        </authorList>
    </citation>
    <scope>IDENTIFICATION</scope>
</reference>
<evidence type="ECO:0000259" key="15">
    <source>
        <dbReference type="PROSITE" id="PS51352"/>
    </source>
</evidence>
<evidence type="ECO:0000256" key="7">
    <source>
        <dbReference type="ARBA" id="ARBA00022982"/>
    </source>
</evidence>
<keyword evidence="17" id="KW-1185">Reference proteome</keyword>
<sequence length="261" mass="30082">MKVLVFIALMVIGTADATAKRITNENWRGILQGEWLVKFYAPWCPACRGMTHTWKELDTWAAKDMTSLSVGDVDVTEEAELNGRFMVTSLPTIYHVKDGIFRQYKSSRSLKDFQDFIIEEKWKTLKPMTSWLSPDSYVMTGVSQLFSFSMNLKNFHESLRTDYGLPGWASMLLFGLAVIVIGLLLGIGLVLFIDWWMGPQPDMYEGQQMPVEEIDGKKEENEGEEKVEEIREAEEENEEEEETSNSTEKKNLRKRKVKKED</sequence>
<evidence type="ECO:0000256" key="13">
    <source>
        <dbReference type="SAM" id="Phobius"/>
    </source>
</evidence>
<dbReference type="GO" id="GO:0015036">
    <property type="term" value="F:disulfide oxidoreductase activity"/>
    <property type="evidence" value="ECO:0007669"/>
    <property type="project" value="TreeGrafter"/>
</dbReference>
<evidence type="ECO:0000256" key="5">
    <source>
        <dbReference type="ARBA" id="ARBA00022729"/>
    </source>
</evidence>
<dbReference type="InterPro" id="IPR036249">
    <property type="entry name" value="Thioredoxin-like_sf"/>
</dbReference>
<evidence type="ECO:0000256" key="11">
    <source>
        <dbReference type="ARBA" id="ARBA00023284"/>
    </source>
</evidence>
<dbReference type="InterPro" id="IPR052454">
    <property type="entry name" value="TMX_domain-containing"/>
</dbReference>
<dbReference type="AlphaFoldDB" id="A0A7M5XHD7"/>
<name>A0A7M5XHD7_9CNID</name>
<proteinExistence type="predicted"/>
<feature type="compositionally biased region" description="Basic residues" evidence="12">
    <location>
        <begin position="251"/>
        <end position="261"/>
    </location>
</feature>
<keyword evidence="9 13" id="KW-0472">Membrane</keyword>
<evidence type="ECO:0000256" key="6">
    <source>
        <dbReference type="ARBA" id="ARBA00022824"/>
    </source>
</evidence>
<dbReference type="GO" id="GO:0005789">
    <property type="term" value="C:endoplasmic reticulum membrane"/>
    <property type="evidence" value="ECO:0007669"/>
    <property type="project" value="UniProtKB-SubCell"/>
</dbReference>
<dbReference type="SUPFAM" id="SSF52833">
    <property type="entry name" value="Thioredoxin-like"/>
    <property type="match status" value="1"/>
</dbReference>
<evidence type="ECO:0000256" key="9">
    <source>
        <dbReference type="ARBA" id="ARBA00023136"/>
    </source>
</evidence>
<feature type="domain" description="Thioredoxin" evidence="15">
    <location>
        <begin position="8"/>
        <end position="122"/>
    </location>
</feature>
<dbReference type="RefSeq" id="XP_066924586.1">
    <property type="nucleotide sequence ID" value="XM_067068485.1"/>
</dbReference>
<organism evidence="16 17">
    <name type="scientific">Clytia hemisphaerica</name>
    <dbReference type="NCBI Taxonomy" id="252671"/>
    <lineage>
        <taxon>Eukaryota</taxon>
        <taxon>Metazoa</taxon>
        <taxon>Cnidaria</taxon>
        <taxon>Hydrozoa</taxon>
        <taxon>Hydroidolina</taxon>
        <taxon>Leptothecata</taxon>
        <taxon>Obeliida</taxon>
        <taxon>Clytiidae</taxon>
        <taxon>Clytia</taxon>
    </lineage>
</organism>
<dbReference type="Pfam" id="PF00085">
    <property type="entry name" value="Thioredoxin"/>
    <property type="match status" value="1"/>
</dbReference>
<dbReference type="Gene3D" id="3.40.30.10">
    <property type="entry name" value="Glutaredoxin"/>
    <property type="match status" value="1"/>
</dbReference>
<evidence type="ECO:0000256" key="10">
    <source>
        <dbReference type="ARBA" id="ARBA00023157"/>
    </source>
</evidence>
<keyword evidence="5 14" id="KW-0732">Signal</keyword>
<keyword evidence="2" id="KW-0813">Transport</keyword>